<dbReference type="GO" id="GO:0008984">
    <property type="term" value="F:protein-glutamate methylesterase activity"/>
    <property type="evidence" value="ECO:0007669"/>
    <property type="project" value="InterPro"/>
</dbReference>
<comment type="caution">
    <text evidence="15">The sequence shown here is derived from an EMBL/GenBank/DDBJ whole genome shotgun (WGS) entry which is preliminary data.</text>
</comment>
<dbReference type="GO" id="GO:0004673">
    <property type="term" value="F:protein histidine kinase activity"/>
    <property type="evidence" value="ECO:0007669"/>
    <property type="project" value="UniProtKB-EC"/>
</dbReference>
<dbReference type="Pfam" id="PF01339">
    <property type="entry name" value="CheB_methylest"/>
    <property type="match status" value="1"/>
</dbReference>
<feature type="active site" evidence="10">
    <location>
        <position position="164"/>
    </location>
</feature>
<evidence type="ECO:0000256" key="8">
    <source>
        <dbReference type="ARBA" id="ARBA00022777"/>
    </source>
</evidence>
<dbReference type="InterPro" id="IPR022641">
    <property type="entry name" value="CheR_N"/>
</dbReference>
<proteinExistence type="predicted"/>
<dbReference type="Gene3D" id="3.40.50.180">
    <property type="entry name" value="Methylesterase CheB, C-terminal domain"/>
    <property type="match status" value="1"/>
</dbReference>
<dbReference type="InterPro" id="IPR035909">
    <property type="entry name" value="CheB_C"/>
</dbReference>
<protein>
    <submittedName>
        <fullName evidence="15">Chemotaxis protein</fullName>
    </submittedName>
</protein>
<keyword evidence="10" id="KW-0378">Hydrolase</keyword>
<dbReference type="GO" id="GO:0006935">
    <property type="term" value="P:chemotaxis"/>
    <property type="evidence" value="ECO:0007669"/>
    <property type="project" value="UniProtKB-UniRule"/>
</dbReference>
<feature type="compositionally biased region" description="Basic and acidic residues" evidence="12">
    <location>
        <begin position="11"/>
        <end position="25"/>
    </location>
</feature>
<dbReference type="PROSITE" id="PS50122">
    <property type="entry name" value="CHEB"/>
    <property type="match status" value="1"/>
</dbReference>
<dbReference type="PANTHER" id="PTHR24422:SF27">
    <property type="entry name" value="PROTEIN-GLUTAMATE O-METHYLTRANSFERASE"/>
    <property type="match status" value="1"/>
</dbReference>
<dbReference type="SUPFAM" id="SSF52738">
    <property type="entry name" value="Methylesterase CheB, C-terminal domain"/>
    <property type="match status" value="1"/>
</dbReference>
<dbReference type="CDD" id="cd16434">
    <property type="entry name" value="CheB-CheR_fusion"/>
    <property type="match status" value="1"/>
</dbReference>
<dbReference type="Pfam" id="PF01739">
    <property type="entry name" value="CheR"/>
    <property type="match status" value="1"/>
</dbReference>
<dbReference type="Gene3D" id="1.10.155.10">
    <property type="entry name" value="Chemotaxis receptor methyltransferase CheR, N-terminal domain"/>
    <property type="match status" value="1"/>
</dbReference>
<dbReference type="Gene3D" id="3.40.50.150">
    <property type="entry name" value="Vaccinia Virus protein VP39"/>
    <property type="match status" value="1"/>
</dbReference>
<reference evidence="15 16" key="1">
    <citation type="submission" date="2019-04" db="EMBL/GenBank/DDBJ databases">
        <title>Shimia ponticola sp. nov., isolated from seawater.</title>
        <authorList>
            <person name="Kim Y.-O."/>
            <person name="Yoon J.-H."/>
        </authorList>
    </citation>
    <scope>NUCLEOTIDE SEQUENCE [LARGE SCALE GENOMIC DNA]</scope>
    <source>
        <strain evidence="15 16">MYP11</strain>
    </source>
</reference>
<dbReference type="Pfam" id="PF03705">
    <property type="entry name" value="CheR_N"/>
    <property type="match status" value="1"/>
</dbReference>
<evidence type="ECO:0000256" key="6">
    <source>
        <dbReference type="ARBA" id="ARBA00022691"/>
    </source>
</evidence>
<dbReference type="Proteomes" id="UP000306602">
    <property type="component" value="Unassembled WGS sequence"/>
</dbReference>
<evidence type="ECO:0000256" key="7">
    <source>
        <dbReference type="ARBA" id="ARBA00022741"/>
    </source>
</evidence>
<feature type="coiled-coil region" evidence="11">
    <location>
        <begin position="663"/>
        <end position="736"/>
    </location>
</feature>
<dbReference type="GO" id="GO:0008983">
    <property type="term" value="F:protein-glutamate O-methyltransferase activity"/>
    <property type="evidence" value="ECO:0007669"/>
    <property type="project" value="UniProtKB-EC"/>
</dbReference>
<dbReference type="EMBL" id="SRKY01000003">
    <property type="protein sequence ID" value="THH35639.1"/>
    <property type="molecule type" value="Genomic_DNA"/>
</dbReference>
<evidence type="ECO:0000259" key="13">
    <source>
        <dbReference type="PROSITE" id="PS50122"/>
    </source>
</evidence>
<dbReference type="SUPFAM" id="SSF53335">
    <property type="entry name" value="S-adenosyl-L-methionine-dependent methyltransferases"/>
    <property type="match status" value="1"/>
</dbReference>
<keyword evidence="5" id="KW-0808">Transferase</keyword>
<comment type="catalytic activity">
    <reaction evidence="1">
        <text>ATP + protein L-histidine = ADP + protein N-phospho-L-histidine.</text>
        <dbReference type="EC" id="2.7.13.3"/>
    </reaction>
</comment>
<dbReference type="InterPro" id="IPR000780">
    <property type="entry name" value="CheR_MeTrfase"/>
</dbReference>
<dbReference type="InterPro" id="IPR036890">
    <property type="entry name" value="HATPase_C_sf"/>
</dbReference>
<dbReference type="InterPro" id="IPR050903">
    <property type="entry name" value="Bact_Chemotaxis_MeTrfase"/>
</dbReference>
<evidence type="ECO:0000256" key="11">
    <source>
        <dbReference type="SAM" id="Coils"/>
    </source>
</evidence>
<feature type="domain" description="CheB-type methylesterase" evidence="13">
    <location>
        <begin position="33"/>
        <end position="222"/>
    </location>
</feature>
<dbReference type="InterPro" id="IPR035965">
    <property type="entry name" value="PAS-like_dom_sf"/>
</dbReference>
<dbReference type="GO" id="GO:0032259">
    <property type="term" value="P:methylation"/>
    <property type="evidence" value="ECO:0007669"/>
    <property type="project" value="UniProtKB-KW"/>
</dbReference>
<evidence type="ECO:0000256" key="4">
    <source>
        <dbReference type="ARBA" id="ARBA00022603"/>
    </source>
</evidence>
<dbReference type="InterPro" id="IPR029063">
    <property type="entry name" value="SAM-dependent_MTases_sf"/>
</dbReference>
<keyword evidence="10" id="KW-0145">Chemotaxis</keyword>
<keyword evidence="9" id="KW-0067">ATP-binding</keyword>
<dbReference type="Gene3D" id="3.30.450.20">
    <property type="entry name" value="PAS domain"/>
    <property type="match status" value="2"/>
</dbReference>
<evidence type="ECO:0000313" key="15">
    <source>
        <dbReference type="EMBL" id="THH35639.1"/>
    </source>
</evidence>
<name>A0A4S4N919_9RHOB</name>
<evidence type="ECO:0000256" key="2">
    <source>
        <dbReference type="ARBA" id="ARBA00001541"/>
    </source>
</evidence>
<evidence type="ECO:0000256" key="5">
    <source>
        <dbReference type="ARBA" id="ARBA00022679"/>
    </source>
</evidence>
<comment type="catalytic activity">
    <reaction evidence="2">
        <text>L-glutamyl-[protein] + S-adenosyl-L-methionine = [protein]-L-glutamate 5-O-methyl ester + S-adenosyl-L-homocysteine</text>
        <dbReference type="Rhea" id="RHEA:24452"/>
        <dbReference type="Rhea" id="RHEA-COMP:10208"/>
        <dbReference type="Rhea" id="RHEA-COMP:10311"/>
        <dbReference type="ChEBI" id="CHEBI:29973"/>
        <dbReference type="ChEBI" id="CHEBI:57856"/>
        <dbReference type="ChEBI" id="CHEBI:59789"/>
        <dbReference type="ChEBI" id="CHEBI:82795"/>
        <dbReference type="EC" id="2.1.1.80"/>
    </reaction>
</comment>
<dbReference type="Pfam" id="PF08447">
    <property type="entry name" value="PAS_3"/>
    <property type="match status" value="1"/>
</dbReference>
<evidence type="ECO:0000256" key="9">
    <source>
        <dbReference type="ARBA" id="ARBA00022840"/>
    </source>
</evidence>
<keyword evidence="16" id="KW-1185">Reference proteome</keyword>
<keyword evidence="3" id="KW-0597">Phosphoprotein</keyword>
<feature type="active site" evidence="10">
    <location>
        <position position="45"/>
    </location>
</feature>
<gene>
    <name evidence="15" type="ORF">E4Z66_11115</name>
</gene>
<keyword evidence="8" id="KW-0418">Kinase</keyword>
<dbReference type="SUPFAM" id="SSF47757">
    <property type="entry name" value="Chemotaxis receptor methyltransferase CheR, N-terminal domain"/>
    <property type="match status" value="1"/>
</dbReference>
<evidence type="ECO:0000256" key="10">
    <source>
        <dbReference type="PROSITE-ProRule" id="PRU00050"/>
    </source>
</evidence>
<dbReference type="PRINTS" id="PR00996">
    <property type="entry name" value="CHERMTFRASE"/>
</dbReference>
<feature type="region of interest" description="Disordered" evidence="12">
    <location>
        <begin position="1"/>
        <end position="26"/>
    </location>
</feature>
<dbReference type="Gene3D" id="3.30.565.10">
    <property type="entry name" value="Histidine kinase-like ATPase, C-terminal domain"/>
    <property type="match status" value="1"/>
</dbReference>
<dbReference type="InterPro" id="IPR000673">
    <property type="entry name" value="Sig_transdc_resp-reg_Me-estase"/>
</dbReference>
<dbReference type="PROSITE" id="PS50123">
    <property type="entry name" value="CHER"/>
    <property type="match status" value="1"/>
</dbReference>
<dbReference type="InterPro" id="IPR013655">
    <property type="entry name" value="PAS_fold_3"/>
</dbReference>
<evidence type="ECO:0000256" key="3">
    <source>
        <dbReference type="ARBA" id="ARBA00022553"/>
    </source>
</evidence>
<dbReference type="OrthoDB" id="9816309at2"/>
<keyword evidence="7" id="KW-0547">Nucleotide-binding</keyword>
<keyword evidence="4" id="KW-0489">Methyltransferase</keyword>
<feature type="active site" evidence="10">
    <location>
        <position position="72"/>
    </location>
</feature>
<dbReference type="GO" id="GO:0000156">
    <property type="term" value="F:phosphorelay response regulator activity"/>
    <property type="evidence" value="ECO:0007669"/>
    <property type="project" value="InterPro"/>
</dbReference>
<sequence>MKRNKKSSSQRLDHGRRSQMDDGDRPGLTYIDPAFTFPVVGIGASAGGLEAVTKMFQSVDFETGMAFVLVLHLDPNHESLIVELLARKTPLKVRQIEDGSFLEPDTVHVIPPGASLELQDGTFRLTEFSEPRGLRRPIDSFFKSLAEVQGDRAAAVVLSGTGADGSVGIRAIKEHGGVCVSQDGRESAYDGMPLSAQSTGLIDFVLPAEQIVDRVFRFFNNSQGMLFPDDADDAERAMLRLFDLLRQTTGHDFSGYKRSTLFRRVERRMQLLELSSIEDYYARMQSDVEECQTLCQDFLINVTAFFRDPEAYDALRDNVIVPLVEKARNSDEIRIWVPGCSSGQEAYSVAMLVDDVCEKLNRRPLVQIFGTDIDEQMIGVARNARYPTAVFSEIPKKYQDAYTVGLDTQFEIVRSIRDMVRFSTHSLIADAPFSKIDLICCRNLLIYFGDEVQREVLPLFHFSLKQDGYLFLGTSENVSRREDLFTPIIRRMRIFRRTDAPRRAMLNLPLGDQFRHNGIRSRTMPKSRDFPRHKRLDESNLEIYERFAPPFVRVAEDGRIIASSGDLSLYLESRPVSERDLSTLAKPGLRDIVIPFISECVERREEMALQDIDVVSSFGTQKVDVFAYPLPDESVALIFHAKEALKARAAGVAVQPASRDRRIHELQRDLNFAREELHSKVEEIETANEELKSSNEEMMSMNEELQSANEELTTANEELKNKIEEVSVANADLENFMRSSDLPMIVLDRTFRIRHFTEATVQAMPIKESDRGRYISELNLPLKGLNLREAAQQVLDSGEAVSLEVTSDDERQSYLAQIRPYIGTNGHTDGVTLVLVDVTEMHQLKEELRIEAELLNLSLEAGRMGLADLDVATGTVTINNRFASHMGLPEDAPTVTLDNMKSVMSPQFVPVFESALDKAIKLGESYEFDFTVKQAGKPFRWIRTRGMPHEDVNGDLHVVGPTLDVTNDKLAVENREVLIAEMSHRVKNLFAVISALVQAAPKKNPETIDFASALISRIAALGDAYDLARKQDNLANVDLKLLLDRVIAPHRTVQKFDLKGPTVTLGSEGLTTLTLLFHELATNALKYGALSKDGGSLKVEWSKDDNGRLSVNWLETVPGFEPQEERVGFGSKLIDMAMLQLKAEVHREFADTGLKLTLAFDMEKPADA</sequence>
<dbReference type="SUPFAM" id="SSF55785">
    <property type="entry name" value="PYP-like sensor domain (PAS domain)"/>
    <property type="match status" value="2"/>
</dbReference>
<dbReference type="GO" id="GO:0005737">
    <property type="term" value="C:cytoplasm"/>
    <property type="evidence" value="ECO:0007669"/>
    <property type="project" value="InterPro"/>
</dbReference>
<dbReference type="SMART" id="SM00911">
    <property type="entry name" value="HWE_HK"/>
    <property type="match status" value="1"/>
</dbReference>
<dbReference type="InterPro" id="IPR011102">
    <property type="entry name" value="Sig_transdc_His_kinase_HWE"/>
</dbReference>
<dbReference type="SMART" id="SM00138">
    <property type="entry name" value="MeTrc"/>
    <property type="match status" value="1"/>
</dbReference>
<dbReference type="InterPro" id="IPR022642">
    <property type="entry name" value="CheR_C"/>
</dbReference>
<keyword evidence="11" id="KW-0175">Coiled coil</keyword>
<feature type="domain" description="CheR-type methyltransferase" evidence="14">
    <location>
        <begin position="226"/>
        <end position="496"/>
    </location>
</feature>
<dbReference type="InterPro" id="IPR036804">
    <property type="entry name" value="CheR_N_sf"/>
</dbReference>
<evidence type="ECO:0000259" key="14">
    <source>
        <dbReference type="PROSITE" id="PS50123"/>
    </source>
</evidence>
<dbReference type="PANTHER" id="PTHR24422">
    <property type="entry name" value="CHEMOTAXIS PROTEIN METHYLTRANSFERASE"/>
    <property type="match status" value="1"/>
</dbReference>
<evidence type="ECO:0000313" key="16">
    <source>
        <dbReference type="Proteomes" id="UP000306602"/>
    </source>
</evidence>
<dbReference type="Pfam" id="PF13596">
    <property type="entry name" value="PAS_10"/>
    <property type="match status" value="1"/>
</dbReference>
<organism evidence="15 16">
    <name type="scientific">Aliishimia ponticola</name>
    <dbReference type="NCBI Taxonomy" id="2499833"/>
    <lineage>
        <taxon>Bacteria</taxon>
        <taxon>Pseudomonadati</taxon>
        <taxon>Pseudomonadota</taxon>
        <taxon>Alphaproteobacteria</taxon>
        <taxon>Rhodobacterales</taxon>
        <taxon>Paracoccaceae</taxon>
        <taxon>Aliishimia</taxon>
    </lineage>
</organism>
<accession>A0A4S4N919</accession>
<keyword evidence="6" id="KW-0949">S-adenosyl-L-methionine</keyword>
<dbReference type="Pfam" id="PF07536">
    <property type="entry name" value="HWE_HK"/>
    <property type="match status" value="1"/>
</dbReference>
<evidence type="ECO:0000256" key="12">
    <source>
        <dbReference type="SAM" id="MobiDB-lite"/>
    </source>
</evidence>
<evidence type="ECO:0000256" key="1">
    <source>
        <dbReference type="ARBA" id="ARBA00000085"/>
    </source>
</evidence>
<dbReference type="AlphaFoldDB" id="A0A4S4N919"/>
<dbReference type="GO" id="GO:0005524">
    <property type="term" value="F:ATP binding"/>
    <property type="evidence" value="ECO:0007669"/>
    <property type="project" value="UniProtKB-KW"/>
</dbReference>